<dbReference type="RefSeq" id="XP_013094424.2">
    <property type="nucleotide sequence ID" value="XM_013238970.2"/>
</dbReference>
<dbReference type="GO" id="GO:0008757">
    <property type="term" value="F:S-adenosylmethionine-dependent methyltransferase activity"/>
    <property type="evidence" value="ECO:0007669"/>
    <property type="project" value="InterPro"/>
</dbReference>
<gene>
    <name evidence="3 4 5 6 7 8" type="primary">LOC106078174</name>
</gene>
<name>A0A9U8EMI6_BIOGL</name>
<evidence type="ECO:0000313" key="8">
    <source>
        <dbReference type="RefSeq" id="XP_055881065.1"/>
    </source>
</evidence>
<dbReference type="RefSeq" id="XP_013094423.2">
    <property type="nucleotide sequence ID" value="XM_013238969.2"/>
</dbReference>
<evidence type="ECO:0000313" key="3">
    <source>
        <dbReference type="RefSeq" id="XP_013094420.2"/>
    </source>
</evidence>
<dbReference type="AlphaFoldDB" id="A0A9U8EMI6"/>
<dbReference type="GeneID" id="106078174"/>
<feature type="domain" description="Methyltransferase type 11" evidence="1">
    <location>
        <begin position="108"/>
        <end position="222"/>
    </location>
</feature>
<dbReference type="RefSeq" id="XP_013094420.2">
    <property type="nucleotide sequence ID" value="XM_013238966.2"/>
</dbReference>
<dbReference type="InterPro" id="IPR029063">
    <property type="entry name" value="SAM-dependent_MTases_sf"/>
</dbReference>
<dbReference type="OMA" id="SWWEDAT"/>
<dbReference type="Pfam" id="PF08241">
    <property type="entry name" value="Methyltransf_11"/>
    <property type="match status" value="1"/>
</dbReference>
<protein>
    <submittedName>
        <fullName evidence="3 4">Uncharacterized protein LOC106078174</fullName>
    </submittedName>
</protein>
<dbReference type="PANTHER" id="PTHR45445:SF2">
    <property type="entry name" value="METHYLTRANSFERASE TYPE 11 DOMAIN-CONTAINING PROTEIN"/>
    <property type="match status" value="1"/>
</dbReference>
<dbReference type="NCBIfam" id="TIGR04345">
    <property type="entry name" value="ovoA_Cterm"/>
    <property type="match status" value="1"/>
</dbReference>
<dbReference type="RefSeq" id="XP_013094422.2">
    <property type="nucleotide sequence ID" value="XM_013238968.2"/>
</dbReference>
<dbReference type="RefSeq" id="XP_055881064.1">
    <property type="nucleotide sequence ID" value="XM_056025089.1"/>
</dbReference>
<evidence type="ECO:0000313" key="6">
    <source>
        <dbReference type="RefSeq" id="XP_013094424.2"/>
    </source>
</evidence>
<evidence type="ECO:0000313" key="4">
    <source>
        <dbReference type="RefSeq" id="XP_013094422.2"/>
    </source>
</evidence>
<dbReference type="SUPFAM" id="SSF53335">
    <property type="entry name" value="S-adenosyl-L-methionine-dependent methyltransferases"/>
    <property type="match status" value="1"/>
</dbReference>
<sequence>MAHLLVNDQKLSTIINIAVAAGLTSYAYCKYFSRPRSGRSISKHILPGSDVYETDKLISEYLVFHYGKPEQLIPYPFGPKEDLDFPKRCAELCLKHYQPQETIPNRALDIGCAVGRSTFELTRGVQEVIGIDYSHSFINAANKLKKEGKLQYNLVQEGDIVTETVAEVPADIDRSRVTFEQGDACNLPSSLGHFGLVLAANLICRLNNSKVFLARLLTLMPQPGSILVITAPYTWLPEFADKSKWLGGYKSATGEDVYGFQTLQSELGQHFDLIEDLNMPFFIRETARKNQWTVSHATVWRRK</sequence>
<evidence type="ECO:0000313" key="2">
    <source>
        <dbReference type="Proteomes" id="UP001165740"/>
    </source>
</evidence>
<dbReference type="RefSeq" id="XP_055881065.1">
    <property type="nucleotide sequence ID" value="XM_056025090.1"/>
</dbReference>
<evidence type="ECO:0000259" key="1">
    <source>
        <dbReference type="Pfam" id="PF08241"/>
    </source>
</evidence>
<dbReference type="KEGG" id="bgt:106078174"/>
<proteinExistence type="predicted"/>
<reference evidence="3 4" key="1">
    <citation type="submission" date="2025-04" db="UniProtKB">
        <authorList>
            <consortium name="RefSeq"/>
        </authorList>
    </citation>
    <scope>IDENTIFICATION</scope>
</reference>
<evidence type="ECO:0000313" key="7">
    <source>
        <dbReference type="RefSeq" id="XP_055881064.1"/>
    </source>
</evidence>
<dbReference type="InterPro" id="IPR013216">
    <property type="entry name" value="Methyltransf_11"/>
</dbReference>
<dbReference type="OrthoDB" id="506498at2759"/>
<dbReference type="PANTHER" id="PTHR45445">
    <property type="match status" value="1"/>
</dbReference>
<keyword evidence="2" id="KW-1185">Reference proteome</keyword>
<dbReference type="CDD" id="cd02440">
    <property type="entry name" value="AdoMet_MTases"/>
    <property type="match status" value="1"/>
</dbReference>
<accession>A0A9U8EMI6</accession>
<dbReference type="Gene3D" id="3.40.50.150">
    <property type="entry name" value="Vaccinia Virus protein VP39"/>
    <property type="match status" value="1"/>
</dbReference>
<organism evidence="2 5">
    <name type="scientific">Biomphalaria glabrata</name>
    <name type="common">Bloodfluke planorb</name>
    <name type="synonym">Freshwater snail</name>
    <dbReference type="NCBI Taxonomy" id="6526"/>
    <lineage>
        <taxon>Eukaryota</taxon>
        <taxon>Metazoa</taxon>
        <taxon>Spiralia</taxon>
        <taxon>Lophotrochozoa</taxon>
        <taxon>Mollusca</taxon>
        <taxon>Gastropoda</taxon>
        <taxon>Heterobranchia</taxon>
        <taxon>Euthyneura</taxon>
        <taxon>Panpulmonata</taxon>
        <taxon>Hygrophila</taxon>
        <taxon>Lymnaeoidea</taxon>
        <taxon>Planorbidae</taxon>
        <taxon>Biomphalaria</taxon>
    </lineage>
</organism>
<evidence type="ECO:0000313" key="5">
    <source>
        <dbReference type="RefSeq" id="XP_013094423.2"/>
    </source>
</evidence>
<dbReference type="InterPro" id="IPR027625">
    <property type="entry name" value="OvoA_Cterm"/>
</dbReference>
<dbReference type="Proteomes" id="UP001165740">
    <property type="component" value="Chromosome 3"/>
</dbReference>